<name>A0A1H1SUN0_9ACTN</name>
<dbReference type="InterPro" id="IPR006101">
    <property type="entry name" value="Glyco_hydro_2"/>
</dbReference>
<dbReference type="GO" id="GO:0030246">
    <property type="term" value="F:carbohydrate binding"/>
    <property type="evidence" value="ECO:0007669"/>
    <property type="project" value="InterPro"/>
</dbReference>
<dbReference type="InterPro" id="IPR050347">
    <property type="entry name" value="Bact_Beta-galactosidase"/>
</dbReference>
<dbReference type="InterPro" id="IPR013783">
    <property type="entry name" value="Ig-like_fold"/>
</dbReference>
<dbReference type="Proteomes" id="UP000198688">
    <property type="component" value="Chromosome I"/>
</dbReference>
<dbReference type="EC" id="3.2.1.23" evidence="3"/>
<gene>
    <name evidence="10" type="ORF">SAMN04489716_0954</name>
</gene>
<dbReference type="SUPFAM" id="SSF51445">
    <property type="entry name" value="(Trans)glycosidases"/>
    <property type="match status" value="1"/>
</dbReference>
<dbReference type="AlphaFoldDB" id="A0A1H1SUN0"/>
<evidence type="ECO:0000256" key="5">
    <source>
        <dbReference type="ARBA" id="ARBA00022801"/>
    </source>
</evidence>
<dbReference type="InterPro" id="IPR006104">
    <property type="entry name" value="Glyco_hydro_2_N"/>
</dbReference>
<dbReference type="InterPro" id="IPR023232">
    <property type="entry name" value="Glyco_hydro_2_AS"/>
</dbReference>
<proteinExistence type="inferred from homology"/>
<comment type="catalytic activity">
    <reaction evidence="1">
        <text>Hydrolysis of terminal non-reducing beta-D-galactose residues in beta-D-galactosides.</text>
        <dbReference type="EC" id="3.2.1.23"/>
    </reaction>
</comment>
<dbReference type="PROSITE" id="PS00719">
    <property type="entry name" value="GLYCOSYL_HYDROL_F2_1"/>
    <property type="match status" value="1"/>
</dbReference>
<keyword evidence="6" id="KW-0326">Glycosidase</keyword>
<protein>
    <recommendedName>
        <fullName evidence="4">Beta-galactosidase</fullName>
        <ecNumber evidence="3">3.2.1.23</ecNumber>
    </recommendedName>
    <alternativeName>
        <fullName evidence="7">Lactase</fullName>
    </alternativeName>
</protein>
<dbReference type="EMBL" id="LT629758">
    <property type="protein sequence ID" value="SDS51543.1"/>
    <property type="molecule type" value="Genomic_DNA"/>
</dbReference>
<dbReference type="PANTHER" id="PTHR46323">
    <property type="entry name" value="BETA-GALACTOSIDASE"/>
    <property type="match status" value="1"/>
</dbReference>
<feature type="region of interest" description="Disordered" evidence="8">
    <location>
        <begin position="805"/>
        <end position="826"/>
    </location>
</feature>
<dbReference type="Pfam" id="PF02837">
    <property type="entry name" value="Glyco_hydro_2_N"/>
    <property type="match status" value="1"/>
</dbReference>
<dbReference type="SUPFAM" id="SSF49785">
    <property type="entry name" value="Galactose-binding domain-like"/>
    <property type="match status" value="1"/>
</dbReference>
<evidence type="ECO:0000256" key="2">
    <source>
        <dbReference type="ARBA" id="ARBA00007401"/>
    </source>
</evidence>
<comment type="similarity">
    <text evidence="2">Belongs to the glycosyl hydrolase 2 family.</text>
</comment>
<dbReference type="InterPro" id="IPR036156">
    <property type="entry name" value="Beta-gal/glucu_dom_sf"/>
</dbReference>
<dbReference type="InterPro" id="IPR004199">
    <property type="entry name" value="B-gal_small/dom_5"/>
</dbReference>
<dbReference type="SMART" id="SM01038">
    <property type="entry name" value="Bgal_small_N"/>
    <property type="match status" value="1"/>
</dbReference>
<dbReference type="Gene3D" id="2.70.98.10">
    <property type="match status" value="1"/>
</dbReference>
<keyword evidence="11" id="KW-1185">Reference proteome</keyword>
<dbReference type="InterPro" id="IPR011013">
    <property type="entry name" value="Gal_mutarotase_sf_dom"/>
</dbReference>
<dbReference type="Gene3D" id="3.20.20.80">
    <property type="entry name" value="Glycosidases"/>
    <property type="match status" value="1"/>
</dbReference>
<dbReference type="SUPFAM" id="SSF49303">
    <property type="entry name" value="beta-Galactosidase/glucuronidase domain"/>
    <property type="match status" value="2"/>
</dbReference>
<dbReference type="PRINTS" id="PR00132">
    <property type="entry name" value="GLHYDRLASE2"/>
</dbReference>
<evidence type="ECO:0000256" key="1">
    <source>
        <dbReference type="ARBA" id="ARBA00001412"/>
    </source>
</evidence>
<dbReference type="InterPro" id="IPR008979">
    <property type="entry name" value="Galactose-bd-like_sf"/>
</dbReference>
<evidence type="ECO:0000313" key="11">
    <source>
        <dbReference type="Proteomes" id="UP000198688"/>
    </source>
</evidence>
<dbReference type="STRING" id="113562.SAMN04489716_0954"/>
<dbReference type="SUPFAM" id="SSF74650">
    <property type="entry name" value="Galactose mutarotase-like"/>
    <property type="match status" value="1"/>
</dbReference>
<reference evidence="10 11" key="1">
    <citation type="submission" date="2016-10" db="EMBL/GenBank/DDBJ databases">
        <authorList>
            <person name="de Groot N.N."/>
        </authorList>
    </citation>
    <scope>NUCLEOTIDE SEQUENCE [LARGE SCALE GENOMIC DNA]</scope>
    <source>
        <strain evidence="10 11">DSM 43941</strain>
    </source>
</reference>
<dbReference type="Gene3D" id="2.60.40.10">
    <property type="entry name" value="Immunoglobulins"/>
    <property type="match status" value="2"/>
</dbReference>
<dbReference type="OrthoDB" id="9762066at2"/>
<dbReference type="Pfam" id="PF02836">
    <property type="entry name" value="Glyco_hydro_2_C"/>
    <property type="match status" value="1"/>
</dbReference>
<dbReference type="GO" id="GO:0009341">
    <property type="term" value="C:beta-galactosidase complex"/>
    <property type="evidence" value="ECO:0007669"/>
    <property type="project" value="InterPro"/>
</dbReference>
<feature type="domain" description="Beta galactosidase small chain/" evidence="9">
    <location>
        <begin position="667"/>
        <end position="931"/>
    </location>
</feature>
<dbReference type="PROSITE" id="PS00608">
    <property type="entry name" value="GLYCOSYL_HYDROL_F2_2"/>
    <property type="match status" value="1"/>
</dbReference>
<evidence type="ECO:0000256" key="6">
    <source>
        <dbReference type="ARBA" id="ARBA00023295"/>
    </source>
</evidence>
<dbReference type="InterPro" id="IPR006103">
    <property type="entry name" value="Glyco_hydro_2_cat"/>
</dbReference>
<dbReference type="Pfam" id="PF02929">
    <property type="entry name" value="Bgal_small_N"/>
    <property type="match status" value="1"/>
</dbReference>
<dbReference type="GO" id="GO:0005990">
    <property type="term" value="P:lactose catabolic process"/>
    <property type="evidence" value="ECO:0007669"/>
    <property type="project" value="TreeGrafter"/>
</dbReference>
<evidence type="ECO:0000256" key="8">
    <source>
        <dbReference type="SAM" id="MobiDB-lite"/>
    </source>
</evidence>
<dbReference type="RefSeq" id="WP_092541940.1">
    <property type="nucleotide sequence ID" value="NZ_BOMJ01000009.1"/>
</dbReference>
<organism evidence="10 11">
    <name type="scientific">Actinoplanes derwentensis</name>
    <dbReference type="NCBI Taxonomy" id="113562"/>
    <lineage>
        <taxon>Bacteria</taxon>
        <taxon>Bacillati</taxon>
        <taxon>Actinomycetota</taxon>
        <taxon>Actinomycetes</taxon>
        <taxon>Micromonosporales</taxon>
        <taxon>Micromonosporaceae</taxon>
        <taxon>Actinoplanes</taxon>
    </lineage>
</organism>
<evidence type="ECO:0000256" key="7">
    <source>
        <dbReference type="ARBA" id="ARBA00032230"/>
    </source>
</evidence>
<accession>A0A1H1SUN0</accession>
<sequence length="933" mass="102052">MTSFLEDLASPQPGRGGLPARAHLHTDAPRQSLDGTWQVRRHPSPRHLTDDLDWSPIRVPGHLPLQGHGAPIYANLAYPFAVDPPHPPDDNPVADHRLEFAADTAVLAHPSVLRFEGVDGAATVWLNDVELGTLRGSRLTTEFDVTGVLRGGTNVLSVRLAQWSAHSYLEDQDMWWMPGIFRSVTLLARPDGGIRDVFVHTSYDHRDGSGTLRVEVDSSSPVTISLPAFGDLQPGETHHLRLVSPWTAETPILYDLSVRTPSESVDLRIGFRTVHVEDGVLKLNGAPLLLRGVNRHEHDPKHGRTVDLETARAELLLMRSHNINAVRTSHYPPNAAFLDLTDELGFYVMVENDLETHGFELNGWRGNPSDDPQWSDAYADRMRRTVERDKNHASVLFWSLGNESGTGANLDAIAVWAKARDPERLVHYEGDRRSIYTDVYSRMYAMTDEVERLGAGTAPSPRNLPFVLCEYAHAMGNGPGGLTEYQDLFHKYPRLAGGFIWEWVEHSLYGGTTEAGRTIELYGGDFGEKVHDGSFVVDGLVHADKTPGPALIDLARVYAPVSVEITGDTLTIVNRYHGLDLSHLDAELTIGDATSAFELPKLEAGAATTVPLEIDLTRPVTLTLRHREHGHEVAWAQHLPARPPVTLTSAVTPALAPAGTVVPAGITLGTAVFDPATGMPIRLGDLDLHDVAISLWRAPTENDRGVGWDETHLPPVADRWAAARLHDLRTRLVDVTTDGAALVVRTRSGPPIIDAGVDVTWRWTSDGTALALDLTITPYGPWPCDWARAGVDLRLDRPTTRVGWTGYGPGPQYPDTGQGARHGSWSADRDDFAVRTVRPQEHGSRRIDDATVDLGGTGLQISGVDVPITVRPWSRELITATGHDHELPEATETWISLDAAVAGVGTASCGQGVLPQYRLAPSTQHLKVVLRQS</sequence>
<keyword evidence="5" id="KW-0378">Hydrolase</keyword>
<dbReference type="PANTHER" id="PTHR46323:SF2">
    <property type="entry name" value="BETA-GALACTOSIDASE"/>
    <property type="match status" value="1"/>
</dbReference>
<feature type="region of interest" description="Disordered" evidence="8">
    <location>
        <begin position="1"/>
        <end position="45"/>
    </location>
</feature>
<dbReference type="InterPro" id="IPR017853">
    <property type="entry name" value="GH"/>
</dbReference>
<evidence type="ECO:0000256" key="3">
    <source>
        <dbReference type="ARBA" id="ARBA00012756"/>
    </source>
</evidence>
<evidence type="ECO:0000259" key="9">
    <source>
        <dbReference type="SMART" id="SM01038"/>
    </source>
</evidence>
<evidence type="ECO:0000256" key="4">
    <source>
        <dbReference type="ARBA" id="ARBA00013303"/>
    </source>
</evidence>
<dbReference type="InterPro" id="IPR023230">
    <property type="entry name" value="Glyco_hydro_2_CS"/>
</dbReference>
<dbReference type="GO" id="GO:0004565">
    <property type="term" value="F:beta-galactosidase activity"/>
    <property type="evidence" value="ECO:0007669"/>
    <property type="project" value="UniProtKB-EC"/>
</dbReference>
<dbReference type="Gene3D" id="2.60.120.260">
    <property type="entry name" value="Galactose-binding domain-like"/>
    <property type="match status" value="1"/>
</dbReference>
<dbReference type="InterPro" id="IPR014718">
    <property type="entry name" value="GH-type_carb-bd"/>
</dbReference>
<evidence type="ECO:0000313" key="10">
    <source>
        <dbReference type="EMBL" id="SDS51543.1"/>
    </source>
</evidence>